<evidence type="ECO:0000313" key="7">
    <source>
        <dbReference type="Proteomes" id="UP000243535"/>
    </source>
</evidence>
<protein>
    <recommendedName>
        <fullName evidence="1">diguanylate cyclase</fullName>
        <ecNumber evidence="1">2.7.7.65</ecNumber>
    </recommendedName>
</protein>
<evidence type="ECO:0000256" key="2">
    <source>
        <dbReference type="ARBA" id="ARBA00034247"/>
    </source>
</evidence>
<dbReference type="RefSeq" id="WP_054285365.1">
    <property type="nucleotide sequence ID" value="NZ_CYHA01000007.1"/>
</dbReference>
<dbReference type="InterPro" id="IPR050469">
    <property type="entry name" value="Diguanylate_Cyclase"/>
</dbReference>
<dbReference type="InterPro" id="IPR029787">
    <property type="entry name" value="Nucleotide_cyclase"/>
</dbReference>
<feature type="domain" description="Response regulatory" evidence="4">
    <location>
        <begin position="6"/>
        <end position="119"/>
    </location>
</feature>
<dbReference type="SMART" id="SM00448">
    <property type="entry name" value="REC"/>
    <property type="match status" value="2"/>
</dbReference>
<sequence length="408" mass="45945">MPVRKRALVIEDSASLLRPLCRMVEEQGFEAIPAMSLAEVRQALEEYPVFSVAVADYCLPDATHGETLPVLFARQIPTIVLTALNDRQTREDILKMPVVDYIPKDSPASLDYLARLLKRVDRNPEIKVLVVDDSHAAQQLLCDYLERHLYTTVTASSAEEALQILRRDGDIRLVLADYGMPGMDGMQLTSAIRRLTGHNRLAIVGISVQEDPTMTARFLKAGADDYLQKPFSFEEFICRITRNVEFIENLMTLEHIAHADPLTGLSNRRHFFEEVQHMRGALGIGILDIDHFKVINDTFGHDVGDGVICHVADTLRRYFPHALVARFGGEEFVVVMRRDTAHPLAQRLEELRQDIAGQTLFHDKGDLRYTVSVGMAAGVDKDVRELLKLADERLYKAKQTGRNRVCAA</sequence>
<dbReference type="InterPro" id="IPR000160">
    <property type="entry name" value="GGDEF_dom"/>
</dbReference>
<dbReference type="NCBIfam" id="TIGR00254">
    <property type="entry name" value="GGDEF"/>
    <property type="match status" value="1"/>
</dbReference>
<feature type="modified residue" description="4-aspartylphosphate" evidence="3">
    <location>
        <position position="56"/>
    </location>
</feature>
<evidence type="ECO:0000259" key="4">
    <source>
        <dbReference type="PROSITE" id="PS50110"/>
    </source>
</evidence>
<dbReference type="Gene3D" id="3.40.50.2300">
    <property type="match status" value="2"/>
</dbReference>
<dbReference type="EC" id="2.7.7.65" evidence="1"/>
<dbReference type="PROSITE" id="PS50110">
    <property type="entry name" value="RESPONSE_REGULATORY"/>
    <property type="match status" value="2"/>
</dbReference>
<dbReference type="GO" id="GO:0005886">
    <property type="term" value="C:plasma membrane"/>
    <property type="evidence" value="ECO:0007669"/>
    <property type="project" value="TreeGrafter"/>
</dbReference>
<dbReference type="GO" id="GO:0052621">
    <property type="term" value="F:diguanylate cyclase activity"/>
    <property type="evidence" value="ECO:0007669"/>
    <property type="project" value="UniProtKB-EC"/>
</dbReference>
<dbReference type="PROSITE" id="PS50887">
    <property type="entry name" value="GGDEF"/>
    <property type="match status" value="1"/>
</dbReference>
<name>A0A0K6H4V2_9NEIS</name>
<dbReference type="PANTHER" id="PTHR45138:SF9">
    <property type="entry name" value="DIGUANYLATE CYCLASE DGCM-RELATED"/>
    <property type="match status" value="1"/>
</dbReference>
<reference evidence="7" key="1">
    <citation type="submission" date="2015-08" db="EMBL/GenBank/DDBJ databases">
        <authorList>
            <person name="Varghese N."/>
        </authorList>
    </citation>
    <scope>NUCLEOTIDE SEQUENCE [LARGE SCALE GENOMIC DNA]</scope>
    <source>
        <strain evidence="7">DSM 17901</strain>
    </source>
</reference>
<evidence type="ECO:0000313" key="6">
    <source>
        <dbReference type="EMBL" id="CUA86018.1"/>
    </source>
</evidence>
<feature type="domain" description="GGDEF" evidence="5">
    <location>
        <begin position="280"/>
        <end position="408"/>
    </location>
</feature>
<accession>A0A0K6H4V2</accession>
<dbReference type="AlphaFoldDB" id="A0A0K6H4V2"/>
<dbReference type="CDD" id="cd01949">
    <property type="entry name" value="GGDEF"/>
    <property type="match status" value="1"/>
</dbReference>
<dbReference type="InterPro" id="IPR011006">
    <property type="entry name" value="CheY-like_superfamily"/>
</dbReference>
<dbReference type="SMART" id="SM00267">
    <property type="entry name" value="GGDEF"/>
    <property type="match status" value="1"/>
</dbReference>
<evidence type="ECO:0000256" key="1">
    <source>
        <dbReference type="ARBA" id="ARBA00012528"/>
    </source>
</evidence>
<dbReference type="GO" id="GO:0000160">
    <property type="term" value="P:phosphorelay signal transduction system"/>
    <property type="evidence" value="ECO:0007669"/>
    <property type="project" value="InterPro"/>
</dbReference>
<dbReference type="STRING" id="375574.GCA_001418035_02328"/>
<organism evidence="6 7">
    <name type="scientific">Gulbenkiania indica</name>
    <dbReference type="NCBI Taxonomy" id="375574"/>
    <lineage>
        <taxon>Bacteria</taxon>
        <taxon>Pseudomonadati</taxon>
        <taxon>Pseudomonadota</taxon>
        <taxon>Betaproteobacteria</taxon>
        <taxon>Neisseriales</taxon>
        <taxon>Chromobacteriaceae</taxon>
        <taxon>Gulbenkiania</taxon>
    </lineage>
</organism>
<dbReference type="EMBL" id="CYHA01000007">
    <property type="protein sequence ID" value="CUA86018.1"/>
    <property type="molecule type" value="Genomic_DNA"/>
</dbReference>
<dbReference type="SUPFAM" id="SSF52172">
    <property type="entry name" value="CheY-like"/>
    <property type="match status" value="2"/>
</dbReference>
<dbReference type="Proteomes" id="UP000243535">
    <property type="component" value="Unassembled WGS sequence"/>
</dbReference>
<dbReference type="InterPro" id="IPR001789">
    <property type="entry name" value="Sig_transdc_resp-reg_receiver"/>
</dbReference>
<comment type="catalytic activity">
    <reaction evidence="2">
        <text>2 GTP = 3',3'-c-di-GMP + 2 diphosphate</text>
        <dbReference type="Rhea" id="RHEA:24898"/>
        <dbReference type="ChEBI" id="CHEBI:33019"/>
        <dbReference type="ChEBI" id="CHEBI:37565"/>
        <dbReference type="ChEBI" id="CHEBI:58805"/>
        <dbReference type="EC" id="2.7.7.65"/>
    </reaction>
</comment>
<evidence type="ECO:0000256" key="3">
    <source>
        <dbReference type="PROSITE-ProRule" id="PRU00169"/>
    </source>
</evidence>
<feature type="modified residue" description="4-aspartylphosphate" evidence="3">
    <location>
        <position position="177"/>
    </location>
</feature>
<dbReference type="GO" id="GO:1902201">
    <property type="term" value="P:negative regulation of bacterial-type flagellum-dependent cell motility"/>
    <property type="evidence" value="ECO:0007669"/>
    <property type="project" value="TreeGrafter"/>
</dbReference>
<gene>
    <name evidence="6" type="ORF">Ga0061063_2552</name>
</gene>
<dbReference type="Pfam" id="PF00990">
    <property type="entry name" value="GGDEF"/>
    <property type="match status" value="1"/>
</dbReference>
<dbReference type="Gene3D" id="3.30.70.270">
    <property type="match status" value="1"/>
</dbReference>
<proteinExistence type="predicted"/>
<dbReference type="SUPFAM" id="SSF55073">
    <property type="entry name" value="Nucleotide cyclase"/>
    <property type="match status" value="1"/>
</dbReference>
<keyword evidence="7" id="KW-1185">Reference proteome</keyword>
<dbReference type="PANTHER" id="PTHR45138">
    <property type="entry name" value="REGULATORY COMPONENTS OF SENSORY TRANSDUCTION SYSTEM"/>
    <property type="match status" value="1"/>
</dbReference>
<dbReference type="InterPro" id="IPR043128">
    <property type="entry name" value="Rev_trsase/Diguanyl_cyclase"/>
</dbReference>
<dbReference type="OrthoDB" id="9813903at2"/>
<dbReference type="GO" id="GO:0043709">
    <property type="term" value="P:cell adhesion involved in single-species biofilm formation"/>
    <property type="evidence" value="ECO:0007669"/>
    <property type="project" value="TreeGrafter"/>
</dbReference>
<keyword evidence="3" id="KW-0597">Phosphoprotein</keyword>
<dbReference type="Pfam" id="PF00072">
    <property type="entry name" value="Response_reg"/>
    <property type="match status" value="1"/>
</dbReference>
<evidence type="ECO:0000259" key="5">
    <source>
        <dbReference type="PROSITE" id="PS50887"/>
    </source>
</evidence>
<feature type="domain" description="Response regulatory" evidence="4">
    <location>
        <begin position="127"/>
        <end position="244"/>
    </location>
</feature>
<dbReference type="FunFam" id="3.30.70.270:FF:000001">
    <property type="entry name" value="Diguanylate cyclase domain protein"/>
    <property type="match status" value="1"/>
</dbReference>